<reference evidence="1" key="1">
    <citation type="submission" date="2021-05" db="EMBL/GenBank/DDBJ databases">
        <authorList>
            <person name="Alioto T."/>
            <person name="Alioto T."/>
            <person name="Gomez Garrido J."/>
        </authorList>
    </citation>
    <scope>NUCLEOTIDE SEQUENCE</scope>
</reference>
<proteinExistence type="predicted"/>
<accession>A0A8D8HAV6</accession>
<name>A0A8D8HAV6_CULPI</name>
<dbReference type="EMBL" id="HBUE01203967">
    <property type="protein sequence ID" value="CAG6531107.1"/>
    <property type="molecule type" value="Transcribed_RNA"/>
</dbReference>
<dbReference type="AlphaFoldDB" id="A0A8D8HAV6"/>
<organism evidence="1">
    <name type="scientific">Culex pipiens</name>
    <name type="common">House mosquito</name>
    <dbReference type="NCBI Taxonomy" id="7175"/>
    <lineage>
        <taxon>Eukaryota</taxon>
        <taxon>Metazoa</taxon>
        <taxon>Ecdysozoa</taxon>
        <taxon>Arthropoda</taxon>
        <taxon>Hexapoda</taxon>
        <taxon>Insecta</taxon>
        <taxon>Pterygota</taxon>
        <taxon>Neoptera</taxon>
        <taxon>Endopterygota</taxon>
        <taxon>Diptera</taxon>
        <taxon>Nematocera</taxon>
        <taxon>Culicoidea</taxon>
        <taxon>Culicidae</taxon>
        <taxon>Culicinae</taxon>
        <taxon>Culicini</taxon>
        <taxon>Culex</taxon>
        <taxon>Culex</taxon>
    </lineage>
</organism>
<protein>
    <submittedName>
        <fullName evidence="1">(northern house mosquito) hypothetical protein</fullName>
    </submittedName>
</protein>
<dbReference type="EMBL" id="HBUE01310196">
    <property type="protein sequence ID" value="CAG6582949.1"/>
    <property type="molecule type" value="Transcribed_RNA"/>
</dbReference>
<evidence type="ECO:0000313" key="1">
    <source>
        <dbReference type="EMBL" id="CAG6531107.1"/>
    </source>
</evidence>
<sequence>MFKICPTIFLNPTVAGPSTVPKQAIRTSHGRRRQELSSLPVLRWADDRSTDPKRSSLSDHLVRYDRGLPARLSTPRVQVLLLLGKRNVPFGTICDRVLSEGQTTLRYRWFRMDPGVRLGQ</sequence>